<gene>
    <name evidence="3" type="ORF">ACFSW5_18370</name>
</gene>
<feature type="region of interest" description="Disordered" evidence="1">
    <location>
        <begin position="1"/>
        <end position="66"/>
    </location>
</feature>
<evidence type="ECO:0000313" key="4">
    <source>
        <dbReference type="Proteomes" id="UP001597493"/>
    </source>
</evidence>
<evidence type="ECO:0000256" key="1">
    <source>
        <dbReference type="SAM" id="MobiDB-lite"/>
    </source>
</evidence>
<evidence type="ECO:0000313" key="3">
    <source>
        <dbReference type="EMBL" id="MFD2662226.1"/>
    </source>
</evidence>
<dbReference type="InterPro" id="IPR024301">
    <property type="entry name" value="Amidase_6"/>
</dbReference>
<dbReference type="Pfam" id="PF12671">
    <property type="entry name" value="Amidase_6"/>
    <property type="match status" value="1"/>
</dbReference>
<dbReference type="EMBL" id="JBHUMY010000023">
    <property type="protein sequence ID" value="MFD2662226.1"/>
    <property type="molecule type" value="Genomic_DNA"/>
</dbReference>
<dbReference type="PANTHER" id="PTHR40032:SF1">
    <property type="entry name" value="EXPORTED PROTEIN"/>
    <property type="match status" value="1"/>
</dbReference>
<sequence>MPSRTVGQKSGKNASKRGKKPVMYRLAPVGSQQRKPKPRQAPRVPAPAISLTSTDSPALGPDKAGSSGWKEVVQRYISLYNQAETEQHAEGVRSFVKDSDHCARLGSRLQRLRDRDLYRGAVSLYSETKAELARVNESPSEVAVLLKLHIRRKMEQNGTGYTEERAEYERLWLDRKDGEWAINRIEPVIGERRPRYGSMADAWIADIEADQRGYNRPGRGGGTTPYLNYDLFPQFKIRTAAIPYRRDLAVAYADRWWNAANPNFELFEVNCTNYISQCLYAGNAPLDYTGRRESGWWYKGRTGGREWWSYSWAVSNALTQYLSLPRKSGLRAEIVYDPELLELGDVITYDWNGDNRFQHSAIVTAFDANGMPLVNANTVPSRHRYWDYRDSYAWTEQTKYRFFHIADYM</sequence>
<feature type="domain" description="Putative amidase" evidence="2">
    <location>
        <begin position="244"/>
        <end position="401"/>
    </location>
</feature>
<accession>A0ABW5R090</accession>
<comment type="caution">
    <text evidence="3">The sequence shown here is derived from an EMBL/GenBank/DDBJ whole genome shotgun (WGS) entry which is preliminary data.</text>
</comment>
<dbReference type="PANTHER" id="PTHR40032">
    <property type="entry name" value="EXPORTED PROTEIN-RELATED"/>
    <property type="match status" value="1"/>
</dbReference>
<feature type="compositionally biased region" description="Polar residues" evidence="1">
    <location>
        <begin position="1"/>
        <end position="13"/>
    </location>
</feature>
<proteinExistence type="predicted"/>
<dbReference type="Proteomes" id="UP001597493">
    <property type="component" value="Unassembled WGS sequence"/>
</dbReference>
<protein>
    <submittedName>
        <fullName evidence="3">Amidase domain-containing protein</fullName>
    </submittedName>
</protein>
<keyword evidence="4" id="KW-1185">Reference proteome</keyword>
<dbReference type="RefSeq" id="WP_379276154.1">
    <property type="nucleotide sequence ID" value="NZ_JBHUGT010000023.1"/>
</dbReference>
<evidence type="ECO:0000259" key="2">
    <source>
        <dbReference type="Pfam" id="PF12671"/>
    </source>
</evidence>
<name>A0ABW5R090_9BACL</name>
<reference evidence="4" key="1">
    <citation type="journal article" date="2019" name="Int. J. Syst. Evol. Microbiol.">
        <title>The Global Catalogue of Microorganisms (GCM) 10K type strain sequencing project: providing services to taxonomists for standard genome sequencing and annotation.</title>
        <authorList>
            <consortium name="The Broad Institute Genomics Platform"/>
            <consortium name="The Broad Institute Genome Sequencing Center for Infectious Disease"/>
            <person name="Wu L."/>
            <person name="Ma J."/>
        </authorList>
    </citation>
    <scope>NUCLEOTIDE SEQUENCE [LARGE SCALE GENOMIC DNA]</scope>
    <source>
        <strain evidence="4">TISTR 1827</strain>
    </source>
</reference>
<organism evidence="3 4">
    <name type="scientific">Paenibacillus thailandensis</name>
    <dbReference type="NCBI Taxonomy" id="393250"/>
    <lineage>
        <taxon>Bacteria</taxon>
        <taxon>Bacillati</taxon>
        <taxon>Bacillota</taxon>
        <taxon>Bacilli</taxon>
        <taxon>Bacillales</taxon>
        <taxon>Paenibacillaceae</taxon>
        <taxon>Paenibacillus</taxon>
    </lineage>
</organism>